<feature type="transmembrane region" description="Helical" evidence="8">
    <location>
        <begin position="54"/>
        <end position="72"/>
    </location>
</feature>
<dbReference type="GO" id="GO:0042158">
    <property type="term" value="P:lipoprotein biosynthetic process"/>
    <property type="evidence" value="ECO:0007669"/>
    <property type="project" value="InterPro"/>
</dbReference>
<comment type="subcellular location">
    <subcellularLocation>
        <location evidence="1">Cell membrane</location>
        <topology evidence="1">Multi-pass membrane protein</topology>
    </subcellularLocation>
</comment>
<accession>A0A0F9DEJ7</accession>
<protein>
    <recommendedName>
        <fullName evidence="9">CN hydrolase domain-containing protein</fullName>
    </recommendedName>
</protein>
<keyword evidence="7" id="KW-0012">Acyltransferase</keyword>
<evidence type="ECO:0000256" key="4">
    <source>
        <dbReference type="ARBA" id="ARBA00022692"/>
    </source>
</evidence>
<dbReference type="SUPFAM" id="SSF56317">
    <property type="entry name" value="Carbon-nitrogen hydrolase"/>
    <property type="match status" value="1"/>
</dbReference>
<feature type="transmembrane region" description="Helical" evidence="8">
    <location>
        <begin position="117"/>
        <end position="133"/>
    </location>
</feature>
<dbReference type="InterPro" id="IPR036526">
    <property type="entry name" value="C-N_Hydrolase_sf"/>
</dbReference>
<feature type="transmembrane region" description="Helical" evidence="8">
    <location>
        <begin position="84"/>
        <end position="105"/>
    </location>
</feature>
<feature type="transmembrane region" description="Helical" evidence="8">
    <location>
        <begin position="12"/>
        <end position="42"/>
    </location>
</feature>
<keyword evidence="4 8" id="KW-0812">Transmembrane</keyword>
<dbReference type="PANTHER" id="PTHR38686:SF1">
    <property type="entry name" value="APOLIPOPROTEIN N-ACYLTRANSFERASE"/>
    <property type="match status" value="1"/>
</dbReference>
<keyword evidence="2" id="KW-1003">Cell membrane</keyword>
<dbReference type="PANTHER" id="PTHR38686">
    <property type="entry name" value="APOLIPOPROTEIN N-ACYLTRANSFERASE"/>
    <property type="match status" value="1"/>
</dbReference>
<evidence type="ECO:0000259" key="9">
    <source>
        <dbReference type="PROSITE" id="PS50263"/>
    </source>
</evidence>
<evidence type="ECO:0000256" key="1">
    <source>
        <dbReference type="ARBA" id="ARBA00004651"/>
    </source>
</evidence>
<dbReference type="InterPro" id="IPR004563">
    <property type="entry name" value="Apolipo_AcylTrfase"/>
</dbReference>
<dbReference type="InterPro" id="IPR045378">
    <property type="entry name" value="LNT_N"/>
</dbReference>
<evidence type="ECO:0000256" key="6">
    <source>
        <dbReference type="ARBA" id="ARBA00023136"/>
    </source>
</evidence>
<feature type="transmembrane region" description="Helical" evidence="8">
    <location>
        <begin position="163"/>
        <end position="186"/>
    </location>
</feature>
<keyword evidence="6 8" id="KW-0472">Membrane</keyword>
<evidence type="ECO:0000256" key="8">
    <source>
        <dbReference type="SAM" id="Phobius"/>
    </source>
</evidence>
<comment type="caution">
    <text evidence="10">The sequence shown here is derived from an EMBL/GenBank/DDBJ whole genome shotgun (WGS) entry which is preliminary data.</text>
</comment>
<evidence type="ECO:0000256" key="5">
    <source>
        <dbReference type="ARBA" id="ARBA00022989"/>
    </source>
</evidence>
<dbReference type="Pfam" id="PF00795">
    <property type="entry name" value="CN_hydrolase"/>
    <property type="match status" value="1"/>
</dbReference>
<dbReference type="HAMAP" id="MF_01148">
    <property type="entry name" value="Lnt"/>
    <property type="match status" value="1"/>
</dbReference>
<dbReference type="CDD" id="cd07571">
    <property type="entry name" value="ALP_N-acyl_transferase"/>
    <property type="match status" value="1"/>
</dbReference>
<keyword evidence="5 8" id="KW-1133">Transmembrane helix</keyword>
<organism evidence="10">
    <name type="scientific">marine sediment metagenome</name>
    <dbReference type="NCBI Taxonomy" id="412755"/>
    <lineage>
        <taxon>unclassified sequences</taxon>
        <taxon>metagenomes</taxon>
        <taxon>ecological metagenomes</taxon>
    </lineage>
</organism>
<dbReference type="PROSITE" id="PS50263">
    <property type="entry name" value="CN_HYDROLASE"/>
    <property type="match status" value="1"/>
</dbReference>
<feature type="domain" description="CN hydrolase" evidence="9">
    <location>
        <begin position="241"/>
        <end position="484"/>
    </location>
</feature>
<dbReference type="GO" id="GO:0016410">
    <property type="term" value="F:N-acyltransferase activity"/>
    <property type="evidence" value="ECO:0007669"/>
    <property type="project" value="InterPro"/>
</dbReference>
<evidence type="ECO:0000256" key="3">
    <source>
        <dbReference type="ARBA" id="ARBA00022679"/>
    </source>
</evidence>
<proteinExistence type="inferred from homology"/>
<name>A0A0F9DEJ7_9ZZZZ</name>
<evidence type="ECO:0000313" key="10">
    <source>
        <dbReference type="EMBL" id="KKL60173.1"/>
    </source>
</evidence>
<keyword evidence="3" id="KW-0808">Transferase</keyword>
<dbReference type="InterPro" id="IPR003010">
    <property type="entry name" value="C-N_Hydrolase"/>
</dbReference>
<feature type="transmembrane region" description="Helical" evidence="8">
    <location>
        <begin position="497"/>
        <end position="514"/>
    </location>
</feature>
<dbReference type="GO" id="GO:0005886">
    <property type="term" value="C:plasma membrane"/>
    <property type="evidence" value="ECO:0007669"/>
    <property type="project" value="UniProtKB-SubCell"/>
</dbReference>
<dbReference type="EMBL" id="LAZR01029241">
    <property type="protein sequence ID" value="KKL60173.1"/>
    <property type="molecule type" value="Genomic_DNA"/>
</dbReference>
<dbReference type="Gene3D" id="3.60.110.10">
    <property type="entry name" value="Carbon-nitrogen hydrolase"/>
    <property type="match status" value="1"/>
</dbReference>
<sequence>MKTDPITKQNFFYATVSGLLLTGSFPGIGISWLAWFALVPLLISLSTLSPKESFRLGVLAGLVHYLTLMYWIAYTLKTFGHLPLYLGIPILFLFCAYLALYLGVFSWMMARFAPKPVLALFVIPVFWVSLEYIRSHLLSGFPWELIGYSQYKVLHLIQISDILGVYGLSFLVVFCNATILMAFLFIRERKWQGTKVNKHLAAGAVSVFGIVFITVWFYGTWRINRIDQLASISAFSRISIIQGNIDQEIKWDPRFQIATTDKYIGLSLKTKKENPDLIVWPETAAPFYFLYDTALTKRVQKGIREAGTSFLFGSPSFKPGENVVKYYNSAYLVDSDAKVLGRYDKAHLVPFGEYIPFKKWFPFLGKMVEQVGDFRPGKSGSTLDWGEYRLGMLICYEIIFPSLAREMVKNKALLLINITNDAWYGKTSAPHQHFSMAVFRAVENRRALVRAANTGISGFIDPAGRIVSSTPLFKDAVMTRSMPLIDTATIYTRIGDVFAWLCLAVTLLVTILRIRR</sequence>
<gene>
    <name evidence="10" type="ORF">LCGC14_2207970</name>
</gene>
<reference evidence="10" key="1">
    <citation type="journal article" date="2015" name="Nature">
        <title>Complex archaea that bridge the gap between prokaryotes and eukaryotes.</title>
        <authorList>
            <person name="Spang A."/>
            <person name="Saw J.H."/>
            <person name="Jorgensen S.L."/>
            <person name="Zaremba-Niedzwiedzka K."/>
            <person name="Martijn J."/>
            <person name="Lind A.E."/>
            <person name="van Eijk R."/>
            <person name="Schleper C."/>
            <person name="Guy L."/>
            <person name="Ettema T.J."/>
        </authorList>
    </citation>
    <scope>NUCLEOTIDE SEQUENCE</scope>
</reference>
<evidence type="ECO:0000256" key="2">
    <source>
        <dbReference type="ARBA" id="ARBA00022475"/>
    </source>
</evidence>
<dbReference type="AlphaFoldDB" id="A0A0F9DEJ7"/>
<evidence type="ECO:0000256" key="7">
    <source>
        <dbReference type="ARBA" id="ARBA00023315"/>
    </source>
</evidence>
<dbReference type="NCBIfam" id="TIGR00546">
    <property type="entry name" value="lnt"/>
    <property type="match status" value="1"/>
</dbReference>
<dbReference type="Pfam" id="PF20154">
    <property type="entry name" value="LNT_N"/>
    <property type="match status" value="1"/>
</dbReference>
<feature type="transmembrane region" description="Helical" evidence="8">
    <location>
        <begin position="198"/>
        <end position="219"/>
    </location>
</feature>